<comment type="similarity">
    <text evidence="2">Belongs to the G-protein coupled receptor 2 family.</text>
</comment>
<dbReference type="PANTHER" id="PTHR45620:SF15">
    <property type="entry name" value="DIURETIC HORMONE 44 RECEPTOR 1-RELATED"/>
    <property type="match status" value="1"/>
</dbReference>
<dbReference type="Proteomes" id="UP000887013">
    <property type="component" value="Unassembled WGS sequence"/>
</dbReference>
<organism evidence="13 14">
    <name type="scientific">Nephila pilipes</name>
    <name type="common">Giant wood spider</name>
    <name type="synonym">Nephila maculata</name>
    <dbReference type="NCBI Taxonomy" id="299642"/>
    <lineage>
        <taxon>Eukaryota</taxon>
        <taxon>Metazoa</taxon>
        <taxon>Ecdysozoa</taxon>
        <taxon>Arthropoda</taxon>
        <taxon>Chelicerata</taxon>
        <taxon>Arachnida</taxon>
        <taxon>Araneae</taxon>
        <taxon>Araneomorphae</taxon>
        <taxon>Entelegynae</taxon>
        <taxon>Araneoidea</taxon>
        <taxon>Nephilidae</taxon>
        <taxon>Nephila</taxon>
    </lineage>
</organism>
<dbReference type="InterPro" id="IPR036445">
    <property type="entry name" value="GPCR_2_extracell_dom_sf"/>
</dbReference>
<dbReference type="PROSITE" id="PS50227">
    <property type="entry name" value="G_PROTEIN_RECEP_F2_3"/>
    <property type="match status" value="1"/>
</dbReference>
<dbReference type="Pfam" id="PF00002">
    <property type="entry name" value="7tm_2"/>
    <property type="match status" value="1"/>
</dbReference>
<evidence type="ECO:0000313" key="14">
    <source>
        <dbReference type="Proteomes" id="UP000887013"/>
    </source>
</evidence>
<feature type="transmembrane region" description="Helical" evidence="10">
    <location>
        <begin position="132"/>
        <end position="155"/>
    </location>
</feature>
<keyword evidence="14" id="KW-1185">Reference proteome</keyword>
<dbReference type="InterPro" id="IPR000832">
    <property type="entry name" value="GPCR_2_secretin-like"/>
</dbReference>
<dbReference type="PRINTS" id="PR00249">
    <property type="entry name" value="GPCRSECRETIN"/>
</dbReference>
<dbReference type="InterPro" id="IPR050332">
    <property type="entry name" value="GPCR_2"/>
</dbReference>
<keyword evidence="5 10" id="KW-1133">Transmembrane helix</keyword>
<feature type="transmembrane region" description="Helical" evidence="10">
    <location>
        <begin position="281"/>
        <end position="305"/>
    </location>
</feature>
<dbReference type="GO" id="GO:0005886">
    <property type="term" value="C:plasma membrane"/>
    <property type="evidence" value="ECO:0007669"/>
    <property type="project" value="UniProtKB-SubCell"/>
</dbReference>
<protein>
    <submittedName>
        <fullName evidence="13">Corticotropin-releasing factor receptor 2</fullName>
    </submittedName>
</protein>
<dbReference type="GO" id="GO:0017046">
    <property type="term" value="F:peptide hormone binding"/>
    <property type="evidence" value="ECO:0007669"/>
    <property type="project" value="TreeGrafter"/>
</dbReference>
<evidence type="ECO:0000256" key="8">
    <source>
        <dbReference type="ARBA" id="ARBA00023170"/>
    </source>
</evidence>
<dbReference type="InterPro" id="IPR017981">
    <property type="entry name" value="GPCR_2-like_7TM"/>
</dbReference>
<dbReference type="OrthoDB" id="5967113at2759"/>
<feature type="transmembrane region" description="Helical" evidence="10">
    <location>
        <begin position="248"/>
        <end position="269"/>
    </location>
</feature>
<keyword evidence="8 13" id="KW-0675">Receptor</keyword>
<comment type="subcellular location">
    <subcellularLocation>
        <location evidence="1">Cell membrane</location>
        <topology evidence="1">Multi-pass membrane protein</topology>
    </subcellularLocation>
</comment>
<evidence type="ECO:0000256" key="2">
    <source>
        <dbReference type="ARBA" id="ARBA00005314"/>
    </source>
</evidence>
<keyword evidence="6" id="KW-0297">G-protein coupled receptor</keyword>
<keyword evidence="7 10" id="KW-0472">Membrane</keyword>
<dbReference type="GO" id="GO:0008528">
    <property type="term" value="F:G protein-coupled peptide receptor activity"/>
    <property type="evidence" value="ECO:0007669"/>
    <property type="project" value="TreeGrafter"/>
</dbReference>
<feature type="transmembrane region" description="Helical" evidence="10">
    <location>
        <begin position="209"/>
        <end position="228"/>
    </location>
</feature>
<evidence type="ECO:0000256" key="10">
    <source>
        <dbReference type="SAM" id="Phobius"/>
    </source>
</evidence>
<feature type="transmembrane region" description="Helical" evidence="10">
    <location>
        <begin position="326"/>
        <end position="344"/>
    </location>
</feature>
<dbReference type="PANTHER" id="PTHR45620">
    <property type="entry name" value="PDF RECEPTOR-LIKE PROTEIN-RELATED"/>
    <property type="match status" value="1"/>
</dbReference>
<evidence type="ECO:0000256" key="7">
    <source>
        <dbReference type="ARBA" id="ARBA00023136"/>
    </source>
</evidence>
<dbReference type="Gene3D" id="1.20.1070.10">
    <property type="entry name" value="Rhodopsin 7-helix transmembrane proteins"/>
    <property type="match status" value="1"/>
</dbReference>
<evidence type="ECO:0000256" key="1">
    <source>
        <dbReference type="ARBA" id="ARBA00004651"/>
    </source>
</evidence>
<dbReference type="InterPro" id="IPR001879">
    <property type="entry name" value="GPCR_2_extracellular_dom"/>
</dbReference>
<evidence type="ECO:0000256" key="3">
    <source>
        <dbReference type="ARBA" id="ARBA00022475"/>
    </source>
</evidence>
<evidence type="ECO:0000256" key="6">
    <source>
        <dbReference type="ARBA" id="ARBA00023040"/>
    </source>
</evidence>
<keyword evidence="4 10" id="KW-0812">Transmembrane</keyword>
<dbReference type="PROSITE" id="PS50261">
    <property type="entry name" value="G_PROTEIN_RECEP_F2_4"/>
    <property type="match status" value="1"/>
</dbReference>
<comment type="caution">
    <text evidence="13">The sequence shown here is derived from an EMBL/GenBank/DDBJ whole genome shotgun (WGS) entry which is preliminary data.</text>
</comment>
<accession>A0A8X6QQR1</accession>
<dbReference type="SUPFAM" id="SSF111418">
    <property type="entry name" value="Hormone receptor domain"/>
    <property type="match status" value="1"/>
</dbReference>
<dbReference type="AlphaFoldDB" id="A0A8X6QQR1"/>
<evidence type="ECO:0000256" key="9">
    <source>
        <dbReference type="ARBA" id="ARBA00023224"/>
    </source>
</evidence>
<dbReference type="GO" id="GO:0007166">
    <property type="term" value="P:cell surface receptor signaling pathway"/>
    <property type="evidence" value="ECO:0007669"/>
    <property type="project" value="InterPro"/>
</dbReference>
<proteinExistence type="inferred from homology"/>
<keyword evidence="9" id="KW-0807">Transducer</keyword>
<evidence type="ECO:0000256" key="5">
    <source>
        <dbReference type="ARBA" id="ARBA00022989"/>
    </source>
</evidence>
<dbReference type="GO" id="GO:0007188">
    <property type="term" value="P:adenylate cyclase-modulating G protein-coupled receptor signaling pathway"/>
    <property type="evidence" value="ECO:0007669"/>
    <property type="project" value="TreeGrafter"/>
</dbReference>
<evidence type="ECO:0000259" key="11">
    <source>
        <dbReference type="PROSITE" id="PS50227"/>
    </source>
</evidence>
<gene>
    <name evidence="13" type="primary">crhr2</name>
    <name evidence="13" type="ORF">NPIL_212041</name>
</gene>
<keyword evidence="3" id="KW-1003">Cell membrane</keyword>
<dbReference type="CDD" id="cd15041">
    <property type="entry name" value="7tmB1_hormone_R"/>
    <property type="match status" value="1"/>
</dbReference>
<reference evidence="13" key="1">
    <citation type="submission" date="2020-08" db="EMBL/GenBank/DDBJ databases">
        <title>Multicomponent nature underlies the extraordinary mechanical properties of spider dragline silk.</title>
        <authorList>
            <person name="Kono N."/>
            <person name="Nakamura H."/>
            <person name="Mori M."/>
            <person name="Yoshida Y."/>
            <person name="Ohtoshi R."/>
            <person name="Malay A.D."/>
            <person name="Moran D.A.P."/>
            <person name="Tomita M."/>
            <person name="Numata K."/>
            <person name="Arakawa K."/>
        </authorList>
    </citation>
    <scope>NUCLEOTIDE SEQUENCE</scope>
</reference>
<evidence type="ECO:0000313" key="13">
    <source>
        <dbReference type="EMBL" id="GFU39085.1"/>
    </source>
</evidence>
<feature type="domain" description="G-protein coupled receptors family 2 profile 2" evidence="12">
    <location>
        <begin position="130"/>
        <end position="381"/>
    </location>
</feature>
<feature type="domain" description="G-protein coupled receptors family 2 profile 1" evidence="11">
    <location>
        <begin position="1"/>
        <end position="119"/>
    </location>
</feature>
<evidence type="ECO:0000259" key="12">
    <source>
        <dbReference type="PROSITE" id="PS50261"/>
    </source>
</evidence>
<dbReference type="SMART" id="SM00008">
    <property type="entry name" value="HormR"/>
    <property type="match status" value="1"/>
</dbReference>
<feature type="transmembrane region" description="Helical" evidence="10">
    <location>
        <begin position="167"/>
        <end position="189"/>
    </location>
</feature>
<evidence type="ECO:0000256" key="4">
    <source>
        <dbReference type="ARBA" id="ARBA00022692"/>
    </source>
</evidence>
<dbReference type="Pfam" id="PF02793">
    <property type="entry name" value="HRM"/>
    <property type="match status" value="1"/>
</dbReference>
<dbReference type="Gene3D" id="4.10.1240.10">
    <property type="entry name" value="GPCR, family 2, extracellular hormone receptor domain"/>
    <property type="match status" value="1"/>
</dbReference>
<feature type="transmembrane region" description="Helical" evidence="10">
    <location>
        <begin position="364"/>
        <end position="382"/>
    </location>
</feature>
<name>A0A8X6QQR1_NEPPI</name>
<sequence length="476" mass="53708">MCSERVADRTEIHVKERSGRPPISVKTLAKFEKTISEDQQITPEVAYCEAVWDSVLCWPAIPAGQTAWRSCRQVLQYADIPDVKNVVLPLEAKAYRVCNENGVWLWGNWTNYDACVNFTTPGVPKAPLTVSLILLVCSLISLFFLAVTIFIFFYFKSLQCSRLRVHRNLVVALIIHSLMLVVISLPIVGGPDIPSYRDLSWLCKTVVSIKMYAALSSINWMFVEGMLLHSRITTNIFQKDAPFKLYYIIGWGIPLALIITWCCAMSSNLDTDCWEGYGRSPFVWIITGPMIGALGINLIFLVNIIRILVTKMKTSSTFEIVQIRRAMKATALLFPLLGITHLLFCVNPRDDSKLEEAYMITNAALQSSQGIFVSILYCFMNVEVQTVLRKAYVRAALRRNPNHRYTWKCRTTRASQTSTYVSNCDNSVTETALVRPGAGPRSVHLLREVRTYEKGGLRKYGGGRRCDLNGMNISDV</sequence>
<dbReference type="EMBL" id="BMAW01084513">
    <property type="protein sequence ID" value="GFU39085.1"/>
    <property type="molecule type" value="Genomic_DNA"/>
</dbReference>